<dbReference type="PIRSF" id="PIRSF037307">
    <property type="entry name" value="Lhr-like_helic_prd"/>
    <property type="match status" value="1"/>
</dbReference>
<evidence type="ECO:0000256" key="4">
    <source>
        <dbReference type="SAM" id="MobiDB-lite"/>
    </source>
</evidence>
<dbReference type="SMART" id="SM00490">
    <property type="entry name" value="HELICc"/>
    <property type="match status" value="1"/>
</dbReference>
<dbReference type="AlphaFoldDB" id="A0A075G3F3"/>
<dbReference type="InterPro" id="IPR014001">
    <property type="entry name" value="Helicase_ATP-bd"/>
</dbReference>
<evidence type="ECO:0000259" key="6">
    <source>
        <dbReference type="PROSITE" id="PS51194"/>
    </source>
</evidence>
<dbReference type="PROSITE" id="PS51192">
    <property type="entry name" value="HELICASE_ATP_BIND_1"/>
    <property type="match status" value="1"/>
</dbReference>
<dbReference type="InterPro" id="IPR001650">
    <property type="entry name" value="Helicase_C-like"/>
</dbReference>
<keyword evidence="1" id="KW-0547">Nucleotide-binding</keyword>
<dbReference type="Pfam" id="PF00270">
    <property type="entry name" value="DEAD"/>
    <property type="match status" value="1"/>
</dbReference>
<gene>
    <name evidence="7" type="primary">lhr</name>
</gene>
<dbReference type="GO" id="GO:0005524">
    <property type="term" value="F:ATP binding"/>
    <property type="evidence" value="ECO:0007669"/>
    <property type="project" value="UniProtKB-KW"/>
</dbReference>
<evidence type="ECO:0000256" key="2">
    <source>
        <dbReference type="ARBA" id="ARBA00022840"/>
    </source>
</evidence>
<dbReference type="InterPro" id="IPR013701">
    <property type="entry name" value="Lhr-like_DEAD/DEAH_assoc"/>
</dbReference>
<sequence length="1008" mass="111409">MSDFSALADSLAQLVDDRGWSPTPIQAASQKQILDGSDHLLIAPTGSGKTEAAVMPLLSKAITDKWQPMCILYITPLRALNRDIDRRIESLSQACGLRSDVRHGDTTQSQRTKQSRNPPHLLVTTPETCQLLLFGSRLREGMSNLQAVVIDEVHDLAASERGAQLTVALERIDELCGRRVQRIGLSATVGNPDEMAGWLSPTTTPINAPAPRPAELQVVTEPTTADDRALSLELHVSPRGLAALRCLASKVRESAPCLIFVNSRNAAETVAQRISKLDDELNIGVHHGSLAAETRQEMESELQKGNLHGLVCTSSLELGIDVGSIKQVHQVQSPRAVDRLLQRVGRAEHVLGGTSRGMLLCWENDDIAESAVITRRAMASELEGVEWRRKPLSVVANQLILTAIAEKVIPLSSAATLLRRAPIFSDITDSEVNEIIAILDDRRLLKLVEKPVNSDPIDWPPIIWENAAEKNKDLPEKRPKREELEGITEEQRETWSKALRSTLPKNLKNGWFSPGSRSRHYMLNHLSMIADETRYSVRDSVTRRALGNVDETFVLSLDSSGGEEDGSPRRFVMAGRTWQIIDADPEKSELLVAPVSDISTAPVWAGELPAVPADIAREVGNLRMIIAEDHGWDVEYPKDENFGAKVNAWLEELPKKHQLSQYPISDYSLGTLTTSVGEHLDATGCIPNARLLTIEARRDALVLNCCHGNKVNAALAHFLQAMASTIDGKSGRAIIDPYRISLQVPALTADSMVTWLTETPPEALRDIMRMTIPNGRKLRARLVQVCKTFGILQRGIDPRRVNLQGIINRYRGTVVLDEALDKLFHDQMDIDGTVALLEAIQAGAVRIEQTASGALGISPRSEKDLLLPNWSDAEVRVRLEERLVNERAVLICLACGSRMRMRVAMYGAKHTHCECGGTMLAATREGLEEMLAGWVASEDQTVQARMEKNAHIVRQRGMEALICLMARGVGEETASRILNRVPKGERELMLKIIHDAELNYARTRRFWA</sequence>
<proteinExistence type="inferred from homology"/>
<keyword evidence="7" id="KW-0347">Helicase</keyword>
<dbReference type="Pfam" id="PF00271">
    <property type="entry name" value="Helicase_C"/>
    <property type="match status" value="1"/>
</dbReference>
<keyword evidence="7" id="KW-0378">Hydrolase</keyword>
<comment type="similarity">
    <text evidence="3">Belongs to the Lhr helicase family. Lhr-Core subfamily.</text>
</comment>
<dbReference type="InterPro" id="IPR017170">
    <property type="entry name" value="Lhr-like"/>
</dbReference>
<dbReference type="GO" id="GO:0004386">
    <property type="term" value="F:helicase activity"/>
    <property type="evidence" value="ECO:0007669"/>
    <property type="project" value="UniProtKB-KW"/>
</dbReference>
<feature type="region of interest" description="Disordered" evidence="4">
    <location>
        <begin position="99"/>
        <end position="121"/>
    </location>
</feature>
<dbReference type="InterPro" id="IPR052511">
    <property type="entry name" value="ATP-dep_Helicase"/>
</dbReference>
<dbReference type="PANTHER" id="PTHR47962">
    <property type="entry name" value="ATP-DEPENDENT HELICASE LHR-RELATED-RELATED"/>
    <property type="match status" value="1"/>
</dbReference>
<dbReference type="SMART" id="SM00487">
    <property type="entry name" value="DEXDc"/>
    <property type="match status" value="1"/>
</dbReference>
<protein>
    <submittedName>
        <fullName evidence="7">ATP dependent helicase, Lhr family (Lhr)</fullName>
    </submittedName>
</protein>
<accession>A0A075G3F3</accession>
<dbReference type="InterPro" id="IPR011545">
    <property type="entry name" value="DEAD/DEAH_box_helicase_dom"/>
</dbReference>
<feature type="domain" description="Helicase C-terminal" evidence="6">
    <location>
        <begin position="243"/>
        <end position="393"/>
    </location>
</feature>
<keyword evidence="2" id="KW-0067">ATP-binding</keyword>
<dbReference type="PROSITE" id="PS51194">
    <property type="entry name" value="HELICASE_CTER"/>
    <property type="match status" value="1"/>
</dbReference>
<dbReference type="GO" id="GO:0003677">
    <property type="term" value="F:DNA binding"/>
    <property type="evidence" value="ECO:0007669"/>
    <property type="project" value="TreeGrafter"/>
</dbReference>
<evidence type="ECO:0000313" key="7">
    <source>
        <dbReference type="EMBL" id="AIE97959.1"/>
    </source>
</evidence>
<organism evidence="7">
    <name type="scientific">uncultured marine group II/III euryarchaeote KM3_03_G06</name>
    <dbReference type="NCBI Taxonomy" id="1457834"/>
    <lineage>
        <taxon>Archaea</taxon>
        <taxon>Methanobacteriati</taxon>
        <taxon>Methanobacteriota</taxon>
        <taxon>environmental samples</taxon>
    </lineage>
</organism>
<evidence type="ECO:0000256" key="3">
    <source>
        <dbReference type="ARBA" id="ARBA00093467"/>
    </source>
</evidence>
<evidence type="ECO:0000256" key="1">
    <source>
        <dbReference type="ARBA" id="ARBA00022741"/>
    </source>
</evidence>
<dbReference type="GO" id="GO:0140097">
    <property type="term" value="F:catalytic activity, acting on DNA"/>
    <property type="evidence" value="ECO:0007669"/>
    <property type="project" value="UniProtKB-ARBA"/>
</dbReference>
<evidence type="ECO:0000259" key="5">
    <source>
        <dbReference type="PROSITE" id="PS51192"/>
    </source>
</evidence>
<dbReference type="Gene3D" id="3.40.50.300">
    <property type="entry name" value="P-loop containing nucleotide triphosphate hydrolases"/>
    <property type="match status" value="2"/>
</dbReference>
<reference evidence="7" key="1">
    <citation type="journal article" date="2014" name="Genome Biol. Evol.">
        <title>Pangenome evidence for extensive interdomain horizontal transfer affecting lineage core and shell genes in uncultured planktonic thaumarchaeota and euryarchaeota.</title>
        <authorList>
            <person name="Deschamps P."/>
            <person name="Zivanovic Y."/>
            <person name="Moreira D."/>
            <person name="Rodriguez-Valera F."/>
            <person name="Lopez-Garcia P."/>
        </authorList>
    </citation>
    <scope>NUCLEOTIDE SEQUENCE</scope>
</reference>
<dbReference type="Pfam" id="PF08494">
    <property type="entry name" value="DEAD_assoc"/>
    <property type="match status" value="1"/>
</dbReference>
<name>A0A075G3F3_9EURY</name>
<feature type="domain" description="Helicase ATP-binding" evidence="5">
    <location>
        <begin position="30"/>
        <end position="207"/>
    </location>
</feature>
<dbReference type="SUPFAM" id="SSF52540">
    <property type="entry name" value="P-loop containing nucleoside triphosphate hydrolases"/>
    <property type="match status" value="1"/>
</dbReference>
<dbReference type="PANTHER" id="PTHR47962:SF5">
    <property type="entry name" value="ATP-DEPENDENT HELICASE LHR-RELATED"/>
    <property type="match status" value="1"/>
</dbReference>
<dbReference type="GO" id="GO:0016887">
    <property type="term" value="F:ATP hydrolysis activity"/>
    <property type="evidence" value="ECO:0007669"/>
    <property type="project" value="TreeGrafter"/>
</dbReference>
<dbReference type="EMBL" id="KF900521">
    <property type="protein sequence ID" value="AIE97959.1"/>
    <property type="molecule type" value="Genomic_DNA"/>
</dbReference>
<feature type="compositionally biased region" description="Polar residues" evidence="4">
    <location>
        <begin position="106"/>
        <end position="117"/>
    </location>
</feature>
<dbReference type="InterPro" id="IPR027417">
    <property type="entry name" value="P-loop_NTPase"/>
</dbReference>